<evidence type="ECO:0000256" key="5">
    <source>
        <dbReference type="SAM" id="SignalP"/>
    </source>
</evidence>
<feature type="chain" id="PRO_5010245985" evidence="5">
    <location>
        <begin position="22"/>
        <end position="185"/>
    </location>
</feature>
<dbReference type="SUPFAM" id="SSF54001">
    <property type="entry name" value="Cysteine proteinases"/>
    <property type="match status" value="1"/>
</dbReference>
<proteinExistence type="inferred from homology"/>
<dbReference type="EMBL" id="FORI01000007">
    <property type="protein sequence ID" value="SFI88372.1"/>
    <property type="molecule type" value="Genomic_DNA"/>
</dbReference>
<keyword evidence="3" id="KW-0378">Hydrolase</keyword>
<evidence type="ECO:0000256" key="4">
    <source>
        <dbReference type="ARBA" id="ARBA00022807"/>
    </source>
</evidence>
<reference evidence="8" key="1">
    <citation type="submission" date="2016-10" db="EMBL/GenBank/DDBJ databases">
        <authorList>
            <person name="Varghese N."/>
            <person name="Submissions S."/>
        </authorList>
    </citation>
    <scope>NUCLEOTIDE SEQUENCE [LARGE SCALE GENOMIC DNA]</scope>
    <source>
        <strain evidence="8">XBD1002</strain>
    </source>
</reference>
<sequence length="185" mass="21081">MKIRRYLIAALSFLIISCNNGTDDKTSFTEIDAPDEISERAYSFAELYEQSDTEYHLGGQDPVRAIKIDCSGLIIMCYKYALVDTKYQLLVSDMTANYMYTNASTHIAKSELKKGNLIFMGEAGSNSVTHIALFEKFENGRIYFIDSTQKDTNGDGINDIDGVTYRDYPEEDLRFKAFGRMRVKY</sequence>
<keyword evidence="8" id="KW-1185">Reference proteome</keyword>
<feature type="domain" description="NlpC/P60" evidence="6">
    <location>
        <begin position="53"/>
        <end position="135"/>
    </location>
</feature>
<feature type="signal peptide" evidence="5">
    <location>
        <begin position="1"/>
        <end position="21"/>
    </location>
</feature>
<dbReference type="PROSITE" id="PS51257">
    <property type="entry name" value="PROKAR_LIPOPROTEIN"/>
    <property type="match status" value="1"/>
</dbReference>
<dbReference type="GO" id="GO:0006508">
    <property type="term" value="P:proteolysis"/>
    <property type="evidence" value="ECO:0007669"/>
    <property type="project" value="UniProtKB-KW"/>
</dbReference>
<protein>
    <submittedName>
        <fullName evidence="7">NlpC/P60 family protein</fullName>
    </submittedName>
</protein>
<dbReference type="OrthoDB" id="361047at2"/>
<gene>
    <name evidence="7" type="ORF">SAMN04487775_107201</name>
</gene>
<organism evidence="7 8">
    <name type="scientific">Treponema bryantii</name>
    <dbReference type="NCBI Taxonomy" id="163"/>
    <lineage>
        <taxon>Bacteria</taxon>
        <taxon>Pseudomonadati</taxon>
        <taxon>Spirochaetota</taxon>
        <taxon>Spirochaetia</taxon>
        <taxon>Spirochaetales</taxon>
        <taxon>Treponemataceae</taxon>
        <taxon>Treponema</taxon>
    </lineage>
</organism>
<evidence type="ECO:0000256" key="3">
    <source>
        <dbReference type="ARBA" id="ARBA00022801"/>
    </source>
</evidence>
<evidence type="ECO:0000313" key="8">
    <source>
        <dbReference type="Proteomes" id="UP000182737"/>
    </source>
</evidence>
<keyword evidence="5" id="KW-0732">Signal</keyword>
<dbReference type="Proteomes" id="UP000182737">
    <property type="component" value="Unassembled WGS sequence"/>
</dbReference>
<keyword evidence="4" id="KW-0788">Thiol protease</keyword>
<evidence type="ECO:0000256" key="1">
    <source>
        <dbReference type="ARBA" id="ARBA00007074"/>
    </source>
</evidence>
<evidence type="ECO:0000313" key="7">
    <source>
        <dbReference type="EMBL" id="SFI88372.1"/>
    </source>
</evidence>
<comment type="similarity">
    <text evidence="1">Belongs to the peptidase C40 family.</text>
</comment>
<keyword evidence="2" id="KW-0645">Protease</keyword>
<evidence type="ECO:0000259" key="6">
    <source>
        <dbReference type="Pfam" id="PF00877"/>
    </source>
</evidence>
<dbReference type="Gene3D" id="3.90.1720.10">
    <property type="entry name" value="endopeptidase domain like (from Nostoc punctiforme)"/>
    <property type="match status" value="1"/>
</dbReference>
<dbReference type="GO" id="GO:0008234">
    <property type="term" value="F:cysteine-type peptidase activity"/>
    <property type="evidence" value="ECO:0007669"/>
    <property type="project" value="UniProtKB-KW"/>
</dbReference>
<evidence type="ECO:0000256" key="2">
    <source>
        <dbReference type="ARBA" id="ARBA00022670"/>
    </source>
</evidence>
<dbReference type="AlphaFoldDB" id="A0A1I3LUF6"/>
<dbReference type="InterPro" id="IPR000064">
    <property type="entry name" value="NLP_P60_dom"/>
</dbReference>
<accession>A0A1I3LUF6</accession>
<name>A0A1I3LUF6_9SPIR</name>
<dbReference type="RefSeq" id="WP_074932476.1">
    <property type="nucleotide sequence ID" value="NZ_FORI01000007.1"/>
</dbReference>
<dbReference type="InterPro" id="IPR038765">
    <property type="entry name" value="Papain-like_cys_pep_sf"/>
</dbReference>
<dbReference type="Pfam" id="PF00877">
    <property type="entry name" value="NLPC_P60"/>
    <property type="match status" value="1"/>
</dbReference>